<keyword evidence="2" id="KW-1185">Reference proteome</keyword>
<dbReference type="AlphaFoldDB" id="A0AAU9JJJ2"/>
<organism evidence="1 2">
    <name type="scientific">Blepharisma stoltei</name>
    <dbReference type="NCBI Taxonomy" id="1481888"/>
    <lineage>
        <taxon>Eukaryota</taxon>
        <taxon>Sar</taxon>
        <taxon>Alveolata</taxon>
        <taxon>Ciliophora</taxon>
        <taxon>Postciliodesmatophora</taxon>
        <taxon>Heterotrichea</taxon>
        <taxon>Heterotrichida</taxon>
        <taxon>Blepharismidae</taxon>
        <taxon>Blepharisma</taxon>
    </lineage>
</organism>
<sequence length="111" mass="12759">MITIHAIIHFRHYGIYEMALFSPLIFSEKDFKINFPVEIDKNICMCPLPDNKVFCYGNNWIESYSNSSKIIPGVTFINLDLQWGILSFGSGGAFYDGIVYVFGEFPAKMWN</sequence>
<dbReference type="EMBL" id="CAJZBQ010000029">
    <property type="protein sequence ID" value="CAG9321869.1"/>
    <property type="molecule type" value="Genomic_DNA"/>
</dbReference>
<evidence type="ECO:0000313" key="2">
    <source>
        <dbReference type="Proteomes" id="UP001162131"/>
    </source>
</evidence>
<proteinExistence type="predicted"/>
<evidence type="ECO:0000313" key="1">
    <source>
        <dbReference type="EMBL" id="CAG9321869.1"/>
    </source>
</evidence>
<dbReference type="Proteomes" id="UP001162131">
    <property type="component" value="Unassembled WGS sequence"/>
</dbReference>
<accession>A0AAU9JJJ2</accession>
<gene>
    <name evidence="1" type="ORF">BSTOLATCC_MIC29775</name>
</gene>
<comment type="caution">
    <text evidence="1">The sequence shown here is derived from an EMBL/GenBank/DDBJ whole genome shotgun (WGS) entry which is preliminary data.</text>
</comment>
<reference evidence="1" key="1">
    <citation type="submission" date="2021-09" db="EMBL/GenBank/DDBJ databases">
        <authorList>
            <consortium name="AG Swart"/>
            <person name="Singh M."/>
            <person name="Singh A."/>
            <person name="Seah K."/>
            <person name="Emmerich C."/>
        </authorList>
    </citation>
    <scope>NUCLEOTIDE SEQUENCE</scope>
    <source>
        <strain evidence="1">ATCC30299</strain>
    </source>
</reference>
<name>A0AAU9JJJ2_9CILI</name>
<protein>
    <submittedName>
        <fullName evidence="1">Uncharacterized protein</fullName>
    </submittedName>
</protein>